<feature type="transmembrane region" description="Helical" evidence="1">
    <location>
        <begin position="54"/>
        <end position="73"/>
    </location>
</feature>
<protein>
    <submittedName>
        <fullName evidence="2">Uncharacterized protein</fullName>
    </submittedName>
</protein>
<dbReference type="AlphaFoldDB" id="A0A6L6YDA0"/>
<accession>A0A6L6YDA0</accession>
<feature type="transmembrane region" description="Helical" evidence="1">
    <location>
        <begin position="12"/>
        <end position="34"/>
    </location>
</feature>
<keyword evidence="1" id="KW-1133">Transmembrane helix</keyword>
<dbReference type="Proteomes" id="UP000472580">
    <property type="component" value="Unassembled WGS sequence"/>
</dbReference>
<organism evidence="2 3">
    <name type="scientific">Parasutterella muris</name>
    <dbReference type="NCBI Taxonomy" id="2565572"/>
    <lineage>
        <taxon>Bacteria</taxon>
        <taxon>Pseudomonadati</taxon>
        <taxon>Pseudomonadota</taxon>
        <taxon>Betaproteobacteria</taxon>
        <taxon>Burkholderiales</taxon>
        <taxon>Sutterellaceae</taxon>
        <taxon>Parasutterella</taxon>
    </lineage>
</organism>
<evidence type="ECO:0000313" key="2">
    <source>
        <dbReference type="EMBL" id="MVX55650.1"/>
    </source>
</evidence>
<comment type="caution">
    <text evidence="2">The sequence shown here is derived from an EMBL/GenBank/DDBJ whole genome shotgun (WGS) entry which is preliminary data.</text>
</comment>
<gene>
    <name evidence="2" type="ORF">E5987_00290</name>
</gene>
<dbReference type="RefSeq" id="WP_160334087.1">
    <property type="nucleotide sequence ID" value="NZ_CALPCR010000009.1"/>
</dbReference>
<sequence>MSLIDDFMNSIIGKIWCAGMLIVGVPLLGLVGYGTILIGYELIQEIEDPLWRDLTYALIFESCVIVFVVKTTYINWFRKHLWRLPELKDKNQ</sequence>
<evidence type="ECO:0000256" key="1">
    <source>
        <dbReference type="SAM" id="Phobius"/>
    </source>
</evidence>
<name>A0A6L6YDA0_9BURK</name>
<keyword evidence="1" id="KW-0812">Transmembrane</keyword>
<keyword evidence="1" id="KW-0472">Membrane</keyword>
<dbReference type="EMBL" id="WSRP01000001">
    <property type="protein sequence ID" value="MVX55650.1"/>
    <property type="molecule type" value="Genomic_DNA"/>
</dbReference>
<keyword evidence="3" id="KW-1185">Reference proteome</keyword>
<proteinExistence type="predicted"/>
<evidence type="ECO:0000313" key="3">
    <source>
        <dbReference type="Proteomes" id="UP000472580"/>
    </source>
</evidence>
<reference evidence="2 3" key="1">
    <citation type="submission" date="2019-12" db="EMBL/GenBank/DDBJ databases">
        <title>Microbes associate with the intestines of laboratory mice.</title>
        <authorList>
            <person name="Navarre W."/>
            <person name="Wong E."/>
        </authorList>
    </citation>
    <scope>NUCLEOTIDE SEQUENCE [LARGE SCALE GENOMIC DNA]</scope>
    <source>
        <strain evidence="2 3">NM82_D38</strain>
    </source>
</reference>